<reference evidence="3 4" key="1">
    <citation type="journal article" date="2014" name="Genome Announc.">
        <title>Genome Sequence of the Microsporidian Species Nematocida sp1 Strain ERTm6 (ATCC PRA-372).</title>
        <authorList>
            <person name="Bakowski M.A."/>
            <person name="Priest M."/>
            <person name="Young S."/>
            <person name="Cuomo C.A."/>
            <person name="Troemel E.R."/>
        </authorList>
    </citation>
    <scope>NUCLEOTIDE SEQUENCE [LARGE SCALE GENOMIC DNA]</scope>
    <source>
        <strain evidence="3 4">ERTm6</strain>
    </source>
</reference>
<gene>
    <name evidence="3" type="ORF">NESG_01425</name>
</gene>
<feature type="compositionally biased region" description="Basic and acidic residues" evidence="2">
    <location>
        <begin position="1"/>
        <end position="26"/>
    </location>
</feature>
<dbReference type="EMBL" id="AKIJ01000003">
    <property type="protein sequence ID" value="KFG26305.1"/>
    <property type="molecule type" value="Genomic_DNA"/>
</dbReference>
<evidence type="ECO:0000313" key="4">
    <source>
        <dbReference type="Proteomes" id="UP000054524"/>
    </source>
</evidence>
<dbReference type="AlphaFoldDB" id="A0A086J2D7"/>
<dbReference type="HOGENOM" id="CLU_449934_0_0_1"/>
<keyword evidence="4" id="KW-1185">Reference proteome</keyword>
<proteinExistence type="predicted"/>
<sequence length="683" mass="78367">MKKSREIDQYFKMDENPQGEIEERRPSVRRVSFALEPQIVYSHSKDDHSKSESSSTGISMETTSKMNMEISLEENIMEDDLMQDETLPLCEEKEENFIMDDSEETFEERRMSMCPVDRNRTMEHTACNIRIPSDGTVQSSRSPIKVQSEFETVIPDETRRNSHVNIQEEIISSDRRISTHEKDFSMENITETIPTTKDVYDYTPEDAENNNPEYSLDGDKDDILSDMLSEIVCAADSNTLVYDTVNVEEVLSKYETTKKEETKKIREILAETGIRFLDNLSLGNRRETLSKIRNKVEPSNVIYYREFMQRRIDTQNNLSSGLSAEIERTREETEVIEREVDCTGLSSIDRNALLSKLRQMKSDARKEGKAHWHKKRLTVEKEFLNETERIFNDFEKEKGSLLEKIERLKEGVKKIDLSGLENKEKSMKKVLQTIGSLSQEEVNGFMKEVETNKEEEVILKEKLNGLTSTLCSLKEKNDEITEIIEREKAEIQNIQESLLVEEVQKDDLEQVKSAVQRMEVILGVKILEISHSRLLFSICDLVITVIYDGTNIVDVYAETKTKSLFKEFIALSVGAGLVAMDLLVQSIPVIIRYVLRMTSVEKEVKKLGVSVPYEIHYTEKELSIQFMIRKGKTGEMGHVTAIFKSGESSPAISSNIKGFKASCSRYESISESVNQARTLAHIK</sequence>
<organism evidence="3 4">
    <name type="scientific">Nematocida ausubeli (strain ATCC PRA-371 / ERTm2)</name>
    <name type="common">Nematode killer fungus</name>
    <dbReference type="NCBI Taxonomy" id="1913371"/>
    <lineage>
        <taxon>Eukaryota</taxon>
        <taxon>Fungi</taxon>
        <taxon>Fungi incertae sedis</taxon>
        <taxon>Microsporidia</taxon>
        <taxon>Nematocida</taxon>
    </lineage>
</organism>
<feature type="coiled-coil region" evidence="1">
    <location>
        <begin position="391"/>
        <end position="440"/>
    </location>
</feature>
<evidence type="ECO:0000256" key="1">
    <source>
        <dbReference type="SAM" id="Coils"/>
    </source>
</evidence>
<protein>
    <recommendedName>
        <fullName evidence="5">Spc7 kinetochore protein domain-containing protein</fullName>
    </recommendedName>
</protein>
<evidence type="ECO:0008006" key="5">
    <source>
        <dbReference type="Google" id="ProtNLM"/>
    </source>
</evidence>
<feature type="coiled-coil region" evidence="1">
    <location>
        <begin position="477"/>
        <end position="504"/>
    </location>
</feature>
<evidence type="ECO:0000256" key="2">
    <source>
        <dbReference type="SAM" id="MobiDB-lite"/>
    </source>
</evidence>
<keyword evidence="1" id="KW-0175">Coiled coil</keyword>
<feature type="region of interest" description="Disordered" evidence="2">
    <location>
        <begin position="1"/>
        <end position="29"/>
    </location>
</feature>
<evidence type="ECO:0000313" key="3">
    <source>
        <dbReference type="EMBL" id="KFG26305.1"/>
    </source>
</evidence>
<dbReference type="Proteomes" id="UP000054524">
    <property type="component" value="Unassembled WGS sequence"/>
</dbReference>
<dbReference type="GeneID" id="77676398"/>
<dbReference type="RefSeq" id="XP_052904860.1">
    <property type="nucleotide sequence ID" value="XM_053049055.1"/>
</dbReference>
<feature type="region of interest" description="Disordered" evidence="2">
    <location>
        <begin position="42"/>
        <end position="63"/>
    </location>
</feature>
<name>A0A086J2D7_NEMA1</name>
<comment type="caution">
    <text evidence="3">The sequence shown here is derived from an EMBL/GenBank/DDBJ whole genome shotgun (WGS) entry which is preliminary data.</text>
</comment>
<accession>A0A086J2D7</accession>